<dbReference type="InterPro" id="IPR021713">
    <property type="entry name" value="Folliculin"/>
</dbReference>
<dbReference type="GO" id="GO:1990877">
    <property type="term" value="C:FNIP-folliculin RagC/D GAP"/>
    <property type="evidence" value="ECO:0007669"/>
    <property type="project" value="EnsemblFungi"/>
</dbReference>
<proteinExistence type="predicted"/>
<dbReference type="RefSeq" id="XP_003684209.1">
    <property type="nucleotide sequence ID" value="XM_003684161.1"/>
</dbReference>
<sequence length="280" mass="32092">MNKNKGLNNEYFLQNEQLPNEDTEPKNVTGIELLPINKFLFSILLGHFCDKHGPTIVMVTQVGSISTGGDELLVPDFPTDSYCESCSMHISNNLVKDSSTKTDTKSMRSVIADSVYVSTQYSLIRYQLMTQVIRKAFSEETISYDSSPLIFFDDIRGLNFVMGFKLYDDQARGNERRYSLIFNINTKNSKAAMNILANNWDFIEGGFLKIIHYIQHKHEEDIKRQLEKENEDGGFTPMVGTFLRANKVKTSKNLSELTKDELIFIKLHKWNSYILKSLLV</sequence>
<dbReference type="eggNOG" id="KOG3715">
    <property type="taxonomic scope" value="Eukaryota"/>
</dbReference>
<dbReference type="GO" id="GO:0005096">
    <property type="term" value="F:GTPase activator activity"/>
    <property type="evidence" value="ECO:0007669"/>
    <property type="project" value="EnsemblFungi"/>
</dbReference>
<dbReference type="GO" id="GO:1904263">
    <property type="term" value="P:positive regulation of TORC1 signaling"/>
    <property type="evidence" value="ECO:0007669"/>
    <property type="project" value="EnsemblFungi"/>
</dbReference>
<dbReference type="HOGENOM" id="CLU_035854_1_0_1"/>
<feature type="domain" description="UDENN FLCN/SMCR8-type" evidence="1">
    <location>
        <begin position="97"/>
        <end position="280"/>
    </location>
</feature>
<dbReference type="GeneID" id="11534770"/>
<dbReference type="GO" id="GO:0071230">
    <property type="term" value="P:cellular response to amino acid stimulus"/>
    <property type="evidence" value="ECO:0007669"/>
    <property type="project" value="EnsemblFungi"/>
</dbReference>
<dbReference type="STRING" id="1071381.G8BQH8"/>
<evidence type="ECO:0000313" key="2">
    <source>
        <dbReference type="EMBL" id="CCE61775.1"/>
    </source>
</evidence>
<name>G8BQH8_TETPH</name>
<dbReference type="PROSITE" id="PS51834">
    <property type="entry name" value="DENN_FLCN_SMCR8"/>
    <property type="match status" value="1"/>
</dbReference>
<protein>
    <recommendedName>
        <fullName evidence="1">UDENN FLCN/SMCR8-type domain-containing protein</fullName>
    </recommendedName>
</protein>
<dbReference type="Pfam" id="PF11704">
    <property type="entry name" value="Folliculin"/>
    <property type="match status" value="1"/>
</dbReference>
<dbReference type="OrthoDB" id="5599713at2759"/>
<accession>G8BQH8</accession>
<dbReference type="PANTHER" id="PTHR31441">
    <property type="entry name" value="FOLLICULIN FAMILY MEMBER"/>
    <property type="match status" value="1"/>
</dbReference>
<dbReference type="InterPro" id="IPR037520">
    <property type="entry name" value="Folliculin/SMCR8_longin"/>
</dbReference>
<dbReference type="Proteomes" id="UP000005666">
    <property type="component" value="Chromosome 2"/>
</dbReference>
<keyword evidence="3" id="KW-1185">Reference proteome</keyword>
<dbReference type="KEGG" id="tpf:TPHA_0B01030"/>
<dbReference type="EMBL" id="HE612857">
    <property type="protein sequence ID" value="CCE61775.1"/>
    <property type="molecule type" value="Genomic_DNA"/>
</dbReference>
<evidence type="ECO:0000313" key="3">
    <source>
        <dbReference type="Proteomes" id="UP000005666"/>
    </source>
</evidence>
<dbReference type="PANTHER" id="PTHR31441:SF2">
    <property type="entry name" value="FOLLICULIN"/>
    <property type="match status" value="1"/>
</dbReference>
<evidence type="ECO:0000259" key="1">
    <source>
        <dbReference type="PROSITE" id="PS51834"/>
    </source>
</evidence>
<dbReference type="GO" id="GO:0005829">
    <property type="term" value="C:cytosol"/>
    <property type="evidence" value="ECO:0007669"/>
    <property type="project" value="TreeGrafter"/>
</dbReference>
<organism evidence="2 3">
    <name type="scientific">Tetrapisispora phaffii (strain ATCC 24235 / CBS 4417 / NBRC 1672 / NRRL Y-8282 / UCD 70-5)</name>
    <name type="common">Yeast</name>
    <name type="synonym">Fabospora phaffii</name>
    <dbReference type="NCBI Taxonomy" id="1071381"/>
    <lineage>
        <taxon>Eukaryota</taxon>
        <taxon>Fungi</taxon>
        <taxon>Dikarya</taxon>
        <taxon>Ascomycota</taxon>
        <taxon>Saccharomycotina</taxon>
        <taxon>Saccharomycetes</taxon>
        <taxon>Saccharomycetales</taxon>
        <taxon>Saccharomycetaceae</taxon>
        <taxon>Tetrapisispora</taxon>
    </lineage>
</organism>
<dbReference type="InterPro" id="IPR037521">
    <property type="entry name" value="FLCN/SMCR8_DENN"/>
</dbReference>
<reference evidence="2 3" key="1">
    <citation type="journal article" date="2011" name="Proc. Natl. Acad. Sci. U.S.A.">
        <title>Evolutionary erosion of yeast sex chromosomes by mating-type switching accidents.</title>
        <authorList>
            <person name="Gordon J.L."/>
            <person name="Armisen D."/>
            <person name="Proux-Wera E."/>
            <person name="Oheigeartaigh S.S."/>
            <person name="Byrne K.P."/>
            <person name="Wolfe K.H."/>
        </authorList>
    </citation>
    <scope>NUCLEOTIDE SEQUENCE [LARGE SCALE GENOMIC DNA]</scope>
    <source>
        <strain evidence="3">ATCC 24235 / CBS 4417 / NBRC 1672 / NRRL Y-8282 / UCD 70-5</strain>
    </source>
</reference>
<dbReference type="OMA" id="THFCDKH"/>
<dbReference type="AlphaFoldDB" id="G8BQH8"/>
<dbReference type="GO" id="GO:0005774">
    <property type="term" value="C:vacuolar membrane"/>
    <property type="evidence" value="ECO:0007669"/>
    <property type="project" value="EnsemblFungi"/>
</dbReference>
<gene>
    <name evidence="2" type="primary">TPHA0B01030</name>
    <name evidence="2" type="ordered locus">TPHA_0B01030</name>
</gene>